<evidence type="ECO:0000313" key="9">
    <source>
        <dbReference type="Proteomes" id="UP001225356"/>
    </source>
</evidence>
<reference evidence="8 9" key="1">
    <citation type="submission" date="2023-07" db="EMBL/GenBank/DDBJ databases">
        <title>Sequencing the genomes of 1000 actinobacteria strains.</title>
        <authorList>
            <person name="Klenk H.-P."/>
        </authorList>
    </citation>
    <scope>NUCLEOTIDE SEQUENCE [LARGE SCALE GENOMIC DNA]</scope>
    <source>
        <strain evidence="8 9">DSM 46740</strain>
    </source>
</reference>
<dbReference type="SUPFAM" id="SSF46894">
    <property type="entry name" value="C-terminal effector domain of the bipartite response regulators"/>
    <property type="match status" value="1"/>
</dbReference>
<sequence length="226" mass="24393">MPGPPLTIRLIIADDQALIRFGLRLIVETAPGIEVVGEASDGLQAVAEARRLRPDVLLMDISMPRLDGLSAARRLLGDPHPPRIVMLTTFDTDENLHVALRTGVSGFLLKNSPPERLLEAIRAATAGDALIDPAVTTRLIAAFAGRHEPTAPPELATLTPRESQVLLLLARGLANMEIARELNIGEATVRTHVMQVLRKLGLRDRVQAVVFAYEAGVVRPGAQDLP</sequence>
<dbReference type="InterPro" id="IPR000792">
    <property type="entry name" value="Tscrpt_reg_LuxR_C"/>
</dbReference>
<dbReference type="PRINTS" id="PR00038">
    <property type="entry name" value="HTHLUXR"/>
</dbReference>
<keyword evidence="3 8" id="KW-0238">DNA-binding</keyword>
<dbReference type="CDD" id="cd17535">
    <property type="entry name" value="REC_NarL-like"/>
    <property type="match status" value="1"/>
</dbReference>
<dbReference type="InterPro" id="IPR039420">
    <property type="entry name" value="WalR-like"/>
</dbReference>
<dbReference type="InterPro" id="IPR016032">
    <property type="entry name" value="Sig_transdc_resp-reg_C-effctor"/>
</dbReference>
<dbReference type="CDD" id="cd06170">
    <property type="entry name" value="LuxR_C_like"/>
    <property type="match status" value="1"/>
</dbReference>
<evidence type="ECO:0000259" key="6">
    <source>
        <dbReference type="PROSITE" id="PS50043"/>
    </source>
</evidence>
<organism evidence="8 9">
    <name type="scientific">Streptosporangium lutulentum</name>
    <dbReference type="NCBI Taxonomy" id="1461250"/>
    <lineage>
        <taxon>Bacteria</taxon>
        <taxon>Bacillati</taxon>
        <taxon>Actinomycetota</taxon>
        <taxon>Actinomycetes</taxon>
        <taxon>Streptosporangiales</taxon>
        <taxon>Streptosporangiaceae</taxon>
        <taxon>Streptosporangium</taxon>
    </lineage>
</organism>
<dbReference type="SMART" id="SM00421">
    <property type="entry name" value="HTH_LUXR"/>
    <property type="match status" value="1"/>
</dbReference>
<evidence type="ECO:0000256" key="2">
    <source>
        <dbReference type="ARBA" id="ARBA00023015"/>
    </source>
</evidence>
<keyword evidence="1 5" id="KW-0597">Phosphoprotein</keyword>
<evidence type="ECO:0000256" key="5">
    <source>
        <dbReference type="PROSITE-ProRule" id="PRU00169"/>
    </source>
</evidence>
<keyword evidence="9" id="KW-1185">Reference proteome</keyword>
<dbReference type="Pfam" id="PF00072">
    <property type="entry name" value="Response_reg"/>
    <property type="match status" value="1"/>
</dbReference>
<gene>
    <name evidence="8" type="ORF">J2853_005786</name>
</gene>
<dbReference type="RefSeq" id="WP_307563165.1">
    <property type="nucleotide sequence ID" value="NZ_JAUSQU010000001.1"/>
</dbReference>
<feature type="domain" description="Response regulatory" evidence="7">
    <location>
        <begin position="9"/>
        <end position="125"/>
    </location>
</feature>
<dbReference type="Proteomes" id="UP001225356">
    <property type="component" value="Unassembled WGS sequence"/>
</dbReference>
<evidence type="ECO:0000259" key="7">
    <source>
        <dbReference type="PROSITE" id="PS50110"/>
    </source>
</evidence>
<dbReference type="PROSITE" id="PS50110">
    <property type="entry name" value="RESPONSE_REGULATORY"/>
    <property type="match status" value="1"/>
</dbReference>
<dbReference type="PANTHER" id="PTHR43214:SF24">
    <property type="entry name" value="TRANSCRIPTIONAL REGULATORY PROTEIN NARL-RELATED"/>
    <property type="match status" value="1"/>
</dbReference>
<evidence type="ECO:0000256" key="3">
    <source>
        <dbReference type="ARBA" id="ARBA00023125"/>
    </source>
</evidence>
<evidence type="ECO:0000313" key="8">
    <source>
        <dbReference type="EMBL" id="MDP9846575.1"/>
    </source>
</evidence>
<accession>A0ABT9QJN5</accession>
<dbReference type="InterPro" id="IPR011006">
    <property type="entry name" value="CheY-like_superfamily"/>
</dbReference>
<dbReference type="PANTHER" id="PTHR43214">
    <property type="entry name" value="TWO-COMPONENT RESPONSE REGULATOR"/>
    <property type="match status" value="1"/>
</dbReference>
<evidence type="ECO:0000256" key="4">
    <source>
        <dbReference type="ARBA" id="ARBA00023163"/>
    </source>
</evidence>
<keyword evidence="2" id="KW-0805">Transcription regulation</keyword>
<dbReference type="InterPro" id="IPR058245">
    <property type="entry name" value="NreC/VraR/RcsB-like_REC"/>
</dbReference>
<dbReference type="SMART" id="SM00448">
    <property type="entry name" value="REC"/>
    <property type="match status" value="1"/>
</dbReference>
<dbReference type="GO" id="GO:0003677">
    <property type="term" value="F:DNA binding"/>
    <property type="evidence" value="ECO:0007669"/>
    <property type="project" value="UniProtKB-KW"/>
</dbReference>
<evidence type="ECO:0000256" key="1">
    <source>
        <dbReference type="ARBA" id="ARBA00022553"/>
    </source>
</evidence>
<feature type="modified residue" description="4-aspartylphosphate" evidence="5">
    <location>
        <position position="60"/>
    </location>
</feature>
<comment type="caution">
    <text evidence="8">The sequence shown here is derived from an EMBL/GenBank/DDBJ whole genome shotgun (WGS) entry which is preliminary data.</text>
</comment>
<dbReference type="PROSITE" id="PS50043">
    <property type="entry name" value="HTH_LUXR_2"/>
    <property type="match status" value="1"/>
</dbReference>
<dbReference type="SUPFAM" id="SSF52172">
    <property type="entry name" value="CheY-like"/>
    <property type="match status" value="1"/>
</dbReference>
<name>A0ABT9QJN5_9ACTN</name>
<dbReference type="InterPro" id="IPR001789">
    <property type="entry name" value="Sig_transdc_resp-reg_receiver"/>
</dbReference>
<dbReference type="Pfam" id="PF00196">
    <property type="entry name" value="GerE"/>
    <property type="match status" value="1"/>
</dbReference>
<feature type="domain" description="HTH luxR-type" evidence="6">
    <location>
        <begin position="151"/>
        <end position="216"/>
    </location>
</feature>
<dbReference type="Gene3D" id="3.40.50.2300">
    <property type="match status" value="1"/>
</dbReference>
<proteinExistence type="predicted"/>
<protein>
    <submittedName>
        <fullName evidence="8">DNA-binding NarL/FixJ family response regulator</fullName>
    </submittedName>
</protein>
<keyword evidence="4" id="KW-0804">Transcription</keyword>
<dbReference type="EMBL" id="JAUSQU010000001">
    <property type="protein sequence ID" value="MDP9846575.1"/>
    <property type="molecule type" value="Genomic_DNA"/>
</dbReference>